<keyword evidence="3" id="KW-1185">Reference proteome</keyword>
<sequence>MSSSKGSSTVINYMHHFFTNYGVGETRVDLICDNCSGQNKNKFVLWYCAWRTMHNLHHRLDLHFLITGHTKFAPRLVLRPHQAALQKYQTGLTGGWYGAGGKLWLATTPDSILQAAATDQAVPALQFYSFDTLEPGVVVPKERSDSVGTRFQLLHNADILPPIDGLLVEVPPGLDTARQTYLQDQDVL</sequence>
<name>A0AAN8LSD1_9TELE</name>
<organism evidence="2 3">
    <name type="scientific">Coregonus suidteri</name>
    <dbReference type="NCBI Taxonomy" id="861788"/>
    <lineage>
        <taxon>Eukaryota</taxon>
        <taxon>Metazoa</taxon>
        <taxon>Chordata</taxon>
        <taxon>Craniata</taxon>
        <taxon>Vertebrata</taxon>
        <taxon>Euteleostomi</taxon>
        <taxon>Actinopterygii</taxon>
        <taxon>Neopterygii</taxon>
        <taxon>Teleostei</taxon>
        <taxon>Protacanthopterygii</taxon>
        <taxon>Salmoniformes</taxon>
        <taxon>Salmonidae</taxon>
        <taxon>Coregoninae</taxon>
        <taxon>Coregonus</taxon>
    </lineage>
</organism>
<evidence type="ECO:0000313" key="2">
    <source>
        <dbReference type="EMBL" id="KAK6315674.1"/>
    </source>
</evidence>
<feature type="domain" description="DUF7869" evidence="1">
    <location>
        <begin position="6"/>
        <end position="70"/>
    </location>
</feature>
<dbReference type="EMBL" id="JAGTTL010000011">
    <property type="protein sequence ID" value="KAK6315674.1"/>
    <property type="molecule type" value="Genomic_DNA"/>
</dbReference>
<comment type="caution">
    <text evidence="2">The sequence shown here is derived from an EMBL/GenBank/DDBJ whole genome shotgun (WGS) entry which is preliminary data.</text>
</comment>
<dbReference type="InterPro" id="IPR057191">
    <property type="entry name" value="DUF7869"/>
</dbReference>
<proteinExistence type="predicted"/>
<evidence type="ECO:0000313" key="3">
    <source>
        <dbReference type="Proteomes" id="UP001356427"/>
    </source>
</evidence>
<dbReference type="Pfam" id="PF25273">
    <property type="entry name" value="DUF7869"/>
    <property type="match status" value="1"/>
</dbReference>
<reference evidence="2 3" key="1">
    <citation type="submission" date="2021-04" db="EMBL/GenBank/DDBJ databases">
        <authorList>
            <person name="De Guttry C."/>
            <person name="Zahm M."/>
            <person name="Klopp C."/>
            <person name="Cabau C."/>
            <person name="Louis A."/>
            <person name="Berthelot C."/>
            <person name="Parey E."/>
            <person name="Roest Crollius H."/>
            <person name="Montfort J."/>
            <person name="Robinson-Rechavi M."/>
            <person name="Bucao C."/>
            <person name="Bouchez O."/>
            <person name="Gislard M."/>
            <person name="Lluch J."/>
            <person name="Milhes M."/>
            <person name="Lampietro C."/>
            <person name="Lopez Roques C."/>
            <person name="Donnadieu C."/>
            <person name="Braasch I."/>
            <person name="Desvignes T."/>
            <person name="Postlethwait J."/>
            <person name="Bobe J."/>
            <person name="Wedekind C."/>
            <person name="Guiguen Y."/>
        </authorList>
    </citation>
    <scope>NUCLEOTIDE SEQUENCE [LARGE SCALE GENOMIC DNA]</scope>
    <source>
        <strain evidence="2">Cs_M1</strain>
        <tissue evidence="2">Blood</tissue>
    </source>
</reference>
<evidence type="ECO:0000259" key="1">
    <source>
        <dbReference type="Pfam" id="PF25273"/>
    </source>
</evidence>
<dbReference type="AlphaFoldDB" id="A0AAN8LSD1"/>
<dbReference type="Proteomes" id="UP001356427">
    <property type="component" value="Unassembled WGS sequence"/>
</dbReference>
<protein>
    <recommendedName>
        <fullName evidence="1">DUF7869 domain-containing protein</fullName>
    </recommendedName>
</protein>
<accession>A0AAN8LSD1</accession>
<dbReference type="PANTHER" id="PTHR34415:SF1">
    <property type="entry name" value="INTEGRASE CATALYTIC DOMAIN-CONTAINING PROTEIN"/>
    <property type="match status" value="1"/>
</dbReference>
<gene>
    <name evidence="2" type="ORF">J4Q44_G00131980</name>
</gene>
<dbReference type="PANTHER" id="PTHR34415">
    <property type="entry name" value="INTEGRASE CATALYTIC DOMAIN-CONTAINING PROTEIN"/>
    <property type="match status" value="1"/>
</dbReference>